<gene>
    <name evidence="1" type="ORF">ABCS64_05375</name>
</gene>
<dbReference type="EMBL" id="JBEUWX010000002">
    <property type="protein sequence ID" value="MFA9949764.1"/>
    <property type="molecule type" value="Genomic_DNA"/>
</dbReference>
<proteinExistence type="predicted"/>
<protein>
    <submittedName>
        <fullName evidence="1">Uncharacterized protein</fullName>
    </submittedName>
</protein>
<evidence type="ECO:0000313" key="2">
    <source>
        <dbReference type="Proteomes" id="UP001574673"/>
    </source>
</evidence>
<organism evidence="1 2">
    <name type="scientific">Dentiradicibacter hellwigii</name>
    <dbReference type="NCBI Taxonomy" id="3149053"/>
    <lineage>
        <taxon>Bacteria</taxon>
        <taxon>Pseudomonadati</taxon>
        <taxon>Pseudomonadota</taxon>
        <taxon>Betaproteobacteria</taxon>
        <taxon>Rhodocyclales</taxon>
        <taxon>Rhodocyclaceae</taxon>
        <taxon>Dentiradicibacter</taxon>
    </lineage>
</organism>
<name>A0ABV4UEF7_9RHOO</name>
<comment type="caution">
    <text evidence="1">The sequence shown here is derived from an EMBL/GenBank/DDBJ whole genome shotgun (WGS) entry which is preliminary data.</text>
</comment>
<keyword evidence="2" id="KW-1185">Reference proteome</keyword>
<sequence length="62" mass="6851">MSSILNQTQAYRNAGYTYGWGGTAVYKTSVQAAEEKHFKLVYLVPGMGASKACNEEQWRMAG</sequence>
<reference evidence="2" key="1">
    <citation type="submission" date="2024-06" db="EMBL/GenBank/DDBJ databases">
        <title>Radixoralia hellwigii gen. nov., sp nov., isolated from a root canal in the human oral cavity.</title>
        <authorList>
            <person name="Bartsch S."/>
            <person name="Wittmer A."/>
            <person name="Schulz A.-K."/>
            <person name="Neumann-Schaal M."/>
            <person name="Wolf J."/>
            <person name="Gronow S."/>
            <person name="Tennert C."/>
            <person name="Haecker G."/>
            <person name="Cieplik F."/>
            <person name="Al-Ahmad A."/>
        </authorList>
    </citation>
    <scope>NUCLEOTIDE SEQUENCE [LARGE SCALE GENOMIC DNA]</scope>
    <source>
        <strain evidence="2">Wk13</strain>
    </source>
</reference>
<dbReference type="RefSeq" id="WP_418890873.1">
    <property type="nucleotide sequence ID" value="NZ_JBEUWX010000002.1"/>
</dbReference>
<dbReference type="Proteomes" id="UP001574673">
    <property type="component" value="Unassembled WGS sequence"/>
</dbReference>
<accession>A0ABV4UEF7</accession>
<evidence type="ECO:0000313" key="1">
    <source>
        <dbReference type="EMBL" id="MFA9949764.1"/>
    </source>
</evidence>